<keyword evidence="3" id="KW-1185">Reference proteome</keyword>
<reference evidence="2 3" key="1">
    <citation type="submission" date="2024-09" db="EMBL/GenBank/DDBJ databases">
        <authorList>
            <person name="Sun Q."/>
            <person name="Mori K."/>
        </authorList>
    </citation>
    <scope>NUCLEOTIDE SEQUENCE [LARGE SCALE GENOMIC DNA]</scope>
    <source>
        <strain evidence="2 3">CCM 8543</strain>
    </source>
</reference>
<evidence type="ECO:0000313" key="2">
    <source>
        <dbReference type="EMBL" id="MFC0208128.1"/>
    </source>
</evidence>
<dbReference type="Proteomes" id="UP001589755">
    <property type="component" value="Unassembled WGS sequence"/>
</dbReference>
<sequence length="129" mass="13858">MTLRLVWMLVGLAATACGIAGAVLPLLPTTPFLLVAAYAFARSSPRLHAWLIDHHYFGPLIANWQQNGSIDRKTKRAAIAVMAATFALSWLLGVTAVVLVVQAIVLCAATTFVLTRPSGPHNPDQDRQA</sequence>
<dbReference type="PROSITE" id="PS51257">
    <property type="entry name" value="PROKAR_LIPOPROTEIN"/>
    <property type="match status" value="1"/>
</dbReference>
<dbReference type="Pfam" id="PF04304">
    <property type="entry name" value="DUF454"/>
    <property type="match status" value="1"/>
</dbReference>
<dbReference type="EMBL" id="JBHLXD010000009">
    <property type="protein sequence ID" value="MFC0208128.1"/>
    <property type="molecule type" value="Genomic_DNA"/>
</dbReference>
<gene>
    <name evidence="2" type="ORF">ACFFJ2_06915</name>
</gene>
<evidence type="ECO:0000256" key="1">
    <source>
        <dbReference type="SAM" id="Phobius"/>
    </source>
</evidence>
<dbReference type="PANTHER" id="PTHR35813:SF1">
    <property type="entry name" value="INNER MEMBRANE PROTEIN YBAN"/>
    <property type="match status" value="1"/>
</dbReference>
<keyword evidence="1" id="KW-1133">Transmembrane helix</keyword>
<keyword evidence="1" id="KW-0812">Transmembrane</keyword>
<organism evidence="2 3">
    <name type="scientific">Chelativorans intermedius</name>
    <dbReference type="NCBI Taxonomy" id="515947"/>
    <lineage>
        <taxon>Bacteria</taxon>
        <taxon>Pseudomonadati</taxon>
        <taxon>Pseudomonadota</taxon>
        <taxon>Alphaproteobacteria</taxon>
        <taxon>Hyphomicrobiales</taxon>
        <taxon>Phyllobacteriaceae</taxon>
        <taxon>Chelativorans</taxon>
    </lineage>
</organism>
<comment type="caution">
    <text evidence="2">The sequence shown here is derived from an EMBL/GenBank/DDBJ whole genome shotgun (WGS) entry which is preliminary data.</text>
</comment>
<feature type="transmembrane region" description="Helical" evidence="1">
    <location>
        <begin position="81"/>
        <end position="114"/>
    </location>
</feature>
<feature type="transmembrane region" description="Helical" evidence="1">
    <location>
        <begin position="6"/>
        <end position="39"/>
    </location>
</feature>
<dbReference type="PANTHER" id="PTHR35813">
    <property type="entry name" value="INNER MEMBRANE PROTEIN YBAN"/>
    <property type="match status" value="1"/>
</dbReference>
<dbReference type="RefSeq" id="WP_261521350.1">
    <property type="nucleotide sequence ID" value="NZ_JAODNW010000018.1"/>
</dbReference>
<dbReference type="InterPro" id="IPR007401">
    <property type="entry name" value="DUF454"/>
</dbReference>
<keyword evidence="1" id="KW-0472">Membrane</keyword>
<evidence type="ECO:0000313" key="3">
    <source>
        <dbReference type="Proteomes" id="UP001589755"/>
    </source>
</evidence>
<protein>
    <submittedName>
        <fullName evidence="2">YbaN family protein</fullName>
    </submittedName>
</protein>
<accession>A0ABV6D699</accession>
<proteinExistence type="predicted"/>
<dbReference type="PIRSF" id="PIRSF016789">
    <property type="entry name" value="DUF454"/>
    <property type="match status" value="1"/>
</dbReference>
<name>A0ABV6D699_9HYPH</name>